<dbReference type="OrthoDB" id="5520542at2"/>
<evidence type="ECO:0000313" key="2">
    <source>
        <dbReference type="Proteomes" id="UP000282656"/>
    </source>
</evidence>
<dbReference type="AlphaFoldDB" id="A0A3A8QUN3"/>
<evidence type="ECO:0000313" key="1">
    <source>
        <dbReference type="EMBL" id="RKH66814.1"/>
    </source>
</evidence>
<comment type="caution">
    <text evidence="1">The sequence shown here is derived from an EMBL/GenBank/DDBJ whole genome shotgun (WGS) entry which is preliminary data.</text>
</comment>
<reference evidence="2" key="1">
    <citation type="submission" date="2018-09" db="EMBL/GenBank/DDBJ databases">
        <authorList>
            <person name="Livingstone P.G."/>
            <person name="Whitworth D.E."/>
        </authorList>
    </citation>
    <scope>NUCLEOTIDE SEQUENCE [LARGE SCALE GENOMIC DNA]</scope>
    <source>
        <strain evidence="2">AB047A</strain>
    </source>
</reference>
<dbReference type="RefSeq" id="WP_121770545.1">
    <property type="nucleotide sequence ID" value="NZ_RAWM01000057.1"/>
</dbReference>
<name>A0A3A8QUN3_9BACT</name>
<organism evidence="1 2">
    <name type="scientific">Corallococcus interemptor</name>
    <dbReference type="NCBI Taxonomy" id="2316720"/>
    <lineage>
        <taxon>Bacteria</taxon>
        <taxon>Pseudomonadati</taxon>
        <taxon>Myxococcota</taxon>
        <taxon>Myxococcia</taxon>
        <taxon>Myxococcales</taxon>
        <taxon>Cystobacterineae</taxon>
        <taxon>Myxococcaceae</taxon>
        <taxon>Corallococcus</taxon>
    </lineage>
</organism>
<gene>
    <name evidence="1" type="ORF">D7X96_20830</name>
</gene>
<protein>
    <submittedName>
        <fullName evidence="1">Uncharacterized protein</fullName>
    </submittedName>
</protein>
<proteinExistence type="predicted"/>
<sequence length="157" mass="17894">MMHSSSDPYSQGRSSFDFAVYDPAGRLRVQIEAKANPRATRSWAKQFWNDLEEMERRPSAALFILVTPLWLFVWDVPKVKSGVPTRTIDAKELLEPYFARAEIIPTEIHPDAFEMLVSWWLHDLASRGRKKQPPASLSRTGLLQALAEGKVVREAVD</sequence>
<keyword evidence="2" id="KW-1185">Reference proteome</keyword>
<accession>A0A3A8QUN3</accession>
<dbReference type="Proteomes" id="UP000282656">
    <property type="component" value="Unassembled WGS sequence"/>
</dbReference>
<dbReference type="EMBL" id="RAWM01000057">
    <property type="protein sequence ID" value="RKH66814.1"/>
    <property type="molecule type" value="Genomic_DNA"/>
</dbReference>